<dbReference type="AlphaFoldDB" id="A0A8C6MT98"/>
<accession>A0A8C6MT98</accession>
<organism evidence="1 2">
    <name type="scientific">Mus spicilegus</name>
    <name type="common">Mound-building mouse</name>
    <dbReference type="NCBI Taxonomy" id="10103"/>
    <lineage>
        <taxon>Eukaryota</taxon>
        <taxon>Metazoa</taxon>
        <taxon>Chordata</taxon>
        <taxon>Craniata</taxon>
        <taxon>Vertebrata</taxon>
        <taxon>Euteleostomi</taxon>
        <taxon>Mammalia</taxon>
        <taxon>Eutheria</taxon>
        <taxon>Euarchontoglires</taxon>
        <taxon>Glires</taxon>
        <taxon>Rodentia</taxon>
        <taxon>Myomorpha</taxon>
        <taxon>Muroidea</taxon>
        <taxon>Muridae</taxon>
        <taxon>Murinae</taxon>
        <taxon>Mus</taxon>
        <taxon>Mus</taxon>
    </lineage>
</organism>
<reference evidence="1" key="2">
    <citation type="submission" date="2025-09" db="UniProtKB">
        <authorList>
            <consortium name="Ensembl"/>
        </authorList>
    </citation>
    <scope>IDENTIFICATION</scope>
</reference>
<protein>
    <submittedName>
        <fullName evidence="1">Uncharacterized protein</fullName>
    </submittedName>
</protein>
<keyword evidence="2" id="KW-1185">Reference proteome</keyword>
<dbReference type="Ensembl" id="ENSMSIT00000013139.1">
    <property type="protein sequence ID" value="ENSMSIP00000010385.1"/>
    <property type="gene ID" value="ENSMSIG00000009101.1"/>
</dbReference>
<dbReference type="GeneTree" id="ENSGT00970000194298"/>
<proteinExistence type="predicted"/>
<name>A0A8C6MT98_MUSSI</name>
<reference evidence="1" key="1">
    <citation type="submission" date="2025-08" db="UniProtKB">
        <authorList>
            <consortium name="Ensembl"/>
        </authorList>
    </citation>
    <scope>IDENTIFICATION</scope>
</reference>
<sequence>MGRDCFGCKKGGHFSRRSRRGDVPGLLRLITDGSTQSDSLSWPSASLTSAPAGVVGARAGLLGPLPHLSSLALQPAHSLLPPLRSHGAGVSRKMALRPSISFF</sequence>
<dbReference type="Proteomes" id="UP000694415">
    <property type="component" value="Unplaced"/>
</dbReference>
<evidence type="ECO:0000313" key="1">
    <source>
        <dbReference type="Ensembl" id="ENSMSIP00000010385.1"/>
    </source>
</evidence>
<evidence type="ECO:0000313" key="2">
    <source>
        <dbReference type="Proteomes" id="UP000694415"/>
    </source>
</evidence>